<evidence type="ECO:0000256" key="4">
    <source>
        <dbReference type="ARBA" id="ARBA00022857"/>
    </source>
</evidence>
<sequence>MSPYLTNGRSPSPDGPVKFGPGTKVAVVGAGVSGICTAAYLLKNGADVTVFERSGVTSGVWHYDDRAPTTTKYPSEKPSAGDYVTSLPGQFISKTVDSKVKNGDSAHPLESEDSETREVSFSPPGPAYFGLRNNVPTSLLYSNLGPWPKGTEDITSHVNIQDYLQGLSKEHGVDDVTLFHTRVEDAKKSDDGSHWAIRTITHLKGDGQPRFLERNWEFDALVVASGHYNLPRIPDTPGLAEWKAHFGDAIIHTKQYRRPEKYAGKTVLVIGGGASAYDVCRETSETAKRVIQSTRGGDFDLPPAMFPESVEHVGGIEKFVLEKDESDPSAPVKSYILLKNGEKLEGVDGIVLATGYLTSYPFLSQYHGDDVPLDEATDDILITSEGNMVHNLHKDIFYIEDPSLSFIGVPYYTATFSLFDFQAQALARVLTGKATLPSRASMRKEYENRVALKGRGRKFHSLADDGLEVDYVNDLLEWANSSLVDDKTEPLLGHSKEWLDTYRTAREQRKLLRVAKGVEPEGLWARPSDLAQA</sequence>
<organism evidence="8 9">
    <name type="scientific">Fusarium kuroshium</name>
    <dbReference type="NCBI Taxonomy" id="2010991"/>
    <lineage>
        <taxon>Eukaryota</taxon>
        <taxon>Fungi</taxon>
        <taxon>Dikarya</taxon>
        <taxon>Ascomycota</taxon>
        <taxon>Pezizomycotina</taxon>
        <taxon>Sordariomycetes</taxon>
        <taxon>Hypocreomycetidae</taxon>
        <taxon>Hypocreales</taxon>
        <taxon>Nectriaceae</taxon>
        <taxon>Fusarium</taxon>
        <taxon>Fusarium solani species complex</taxon>
    </lineage>
</organism>
<dbReference type="InterPro" id="IPR020946">
    <property type="entry name" value="Flavin_mOase-like"/>
</dbReference>
<keyword evidence="3" id="KW-0274">FAD</keyword>
<evidence type="ECO:0000313" key="9">
    <source>
        <dbReference type="Proteomes" id="UP000277212"/>
    </source>
</evidence>
<dbReference type="GO" id="GO:0050661">
    <property type="term" value="F:NADP binding"/>
    <property type="evidence" value="ECO:0007669"/>
    <property type="project" value="InterPro"/>
</dbReference>
<evidence type="ECO:0000256" key="3">
    <source>
        <dbReference type="ARBA" id="ARBA00022827"/>
    </source>
</evidence>
<dbReference type="AlphaFoldDB" id="A0A3M2SP46"/>
<dbReference type="SUPFAM" id="SSF51905">
    <property type="entry name" value="FAD/NAD(P)-binding domain"/>
    <property type="match status" value="2"/>
</dbReference>
<dbReference type="PANTHER" id="PTHR23023">
    <property type="entry name" value="DIMETHYLANILINE MONOOXYGENASE"/>
    <property type="match status" value="1"/>
</dbReference>
<comment type="similarity">
    <text evidence="1">Belongs to the FMO family.</text>
</comment>
<dbReference type="InterPro" id="IPR006076">
    <property type="entry name" value="FAD-dep_OxRdtase"/>
</dbReference>
<dbReference type="InterPro" id="IPR036188">
    <property type="entry name" value="FAD/NAD-bd_sf"/>
</dbReference>
<keyword evidence="5" id="KW-0560">Oxidoreductase</keyword>
<protein>
    <recommendedName>
        <fullName evidence="7">FAD dependent oxidoreductase domain-containing protein</fullName>
    </recommendedName>
</protein>
<dbReference type="Pfam" id="PF00743">
    <property type="entry name" value="FMO-like"/>
    <property type="match status" value="2"/>
</dbReference>
<dbReference type="Proteomes" id="UP000277212">
    <property type="component" value="Unassembled WGS sequence"/>
</dbReference>
<dbReference type="PIRSF" id="PIRSF000332">
    <property type="entry name" value="FMO"/>
    <property type="match status" value="1"/>
</dbReference>
<name>A0A3M2SP46_9HYPO</name>
<evidence type="ECO:0000256" key="5">
    <source>
        <dbReference type="ARBA" id="ARBA00023002"/>
    </source>
</evidence>
<comment type="caution">
    <text evidence="8">The sequence shown here is derived from an EMBL/GenBank/DDBJ whole genome shotgun (WGS) entry which is preliminary data.</text>
</comment>
<accession>A0A3M2SP46</accession>
<evidence type="ECO:0000256" key="2">
    <source>
        <dbReference type="ARBA" id="ARBA00022630"/>
    </source>
</evidence>
<evidence type="ECO:0000256" key="1">
    <source>
        <dbReference type="ARBA" id="ARBA00009183"/>
    </source>
</evidence>
<feature type="region of interest" description="Disordered" evidence="6">
    <location>
        <begin position="98"/>
        <end position="122"/>
    </location>
</feature>
<dbReference type="OrthoDB" id="66881at2759"/>
<dbReference type="InterPro" id="IPR000960">
    <property type="entry name" value="Flavin_mOase"/>
</dbReference>
<feature type="domain" description="FAD dependent oxidoreductase" evidence="7">
    <location>
        <begin position="24"/>
        <end position="58"/>
    </location>
</feature>
<dbReference type="GO" id="GO:0004499">
    <property type="term" value="F:N,N-dimethylaniline monooxygenase activity"/>
    <property type="evidence" value="ECO:0007669"/>
    <property type="project" value="InterPro"/>
</dbReference>
<evidence type="ECO:0000256" key="6">
    <source>
        <dbReference type="SAM" id="MobiDB-lite"/>
    </source>
</evidence>
<evidence type="ECO:0000259" key="7">
    <source>
        <dbReference type="Pfam" id="PF01266"/>
    </source>
</evidence>
<dbReference type="GO" id="GO:0050660">
    <property type="term" value="F:flavin adenine dinucleotide binding"/>
    <property type="evidence" value="ECO:0007669"/>
    <property type="project" value="InterPro"/>
</dbReference>
<keyword evidence="2" id="KW-0285">Flavoprotein</keyword>
<keyword evidence="9" id="KW-1185">Reference proteome</keyword>
<feature type="compositionally biased region" description="Basic and acidic residues" evidence="6">
    <location>
        <begin position="98"/>
        <end position="118"/>
    </location>
</feature>
<dbReference type="EMBL" id="NKUJ01000009">
    <property type="protein sequence ID" value="RMJ19337.1"/>
    <property type="molecule type" value="Genomic_DNA"/>
</dbReference>
<dbReference type="PRINTS" id="PR00419">
    <property type="entry name" value="ADXRDTASE"/>
</dbReference>
<reference evidence="8 9" key="1">
    <citation type="submission" date="2017-06" db="EMBL/GenBank/DDBJ databases">
        <title>Comparative genomic analysis of Ambrosia Fusariam Clade fungi.</title>
        <authorList>
            <person name="Stajich J.E."/>
            <person name="Carrillo J."/>
            <person name="Kijimoto T."/>
            <person name="Eskalen A."/>
            <person name="O'Donnell K."/>
            <person name="Kasson M."/>
        </authorList>
    </citation>
    <scope>NUCLEOTIDE SEQUENCE [LARGE SCALE GENOMIC DNA]</scope>
    <source>
        <strain evidence="8">UCR3666</strain>
    </source>
</reference>
<proteinExistence type="inferred from homology"/>
<dbReference type="Gene3D" id="3.50.50.60">
    <property type="entry name" value="FAD/NAD(P)-binding domain"/>
    <property type="match status" value="2"/>
</dbReference>
<dbReference type="Pfam" id="PF01266">
    <property type="entry name" value="DAO"/>
    <property type="match status" value="1"/>
</dbReference>
<dbReference type="InterPro" id="IPR050346">
    <property type="entry name" value="FMO-like"/>
</dbReference>
<evidence type="ECO:0000313" key="8">
    <source>
        <dbReference type="EMBL" id="RMJ19337.1"/>
    </source>
</evidence>
<gene>
    <name evidence="8" type="ORF">CDV36_000939</name>
</gene>
<keyword evidence="4" id="KW-0521">NADP</keyword>